<evidence type="ECO:0000313" key="1">
    <source>
        <dbReference type="EMBL" id="CAB4929089.1"/>
    </source>
</evidence>
<sequence length="72" mass="7630">MAGGYEIDLRIPAAGVVDLVGAQQVWIGKGFAGRMVTLWADLASIHAVIDGLVVTTVGACQVICERICFQVR</sequence>
<reference evidence="1" key="1">
    <citation type="submission" date="2020-05" db="EMBL/GenBank/DDBJ databases">
        <authorList>
            <person name="Chiriac C."/>
            <person name="Salcher M."/>
            <person name="Ghai R."/>
            <person name="Kavagutti S V."/>
        </authorList>
    </citation>
    <scope>NUCLEOTIDE SEQUENCE</scope>
</reference>
<name>A0A6J7IDR9_9ZZZZ</name>
<accession>A0A6J7IDR9</accession>
<gene>
    <name evidence="1" type="ORF">UFOPK3472_03991</name>
</gene>
<dbReference type="EMBL" id="CAFBLX010000449">
    <property type="protein sequence ID" value="CAB4929089.1"/>
    <property type="molecule type" value="Genomic_DNA"/>
</dbReference>
<organism evidence="1">
    <name type="scientific">freshwater metagenome</name>
    <dbReference type="NCBI Taxonomy" id="449393"/>
    <lineage>
        <taxon>unclassified sequences</taxon>
        <taxon>metagenomes</taxon>
        <taxon>ecological metagenomes</taxon>
    </lineage>
</organism>
<protein>
    <submittedName>
        <fullName evidence="1">Unannotated protein</fullName>
    </submittedName>
</protein>
<dbReference type="AlphaFoldDB" id="A0A6J7IDR9"/>
<proteinExistence type="predicted"/>